<evidence type="ECO:0000256" key="1">
    <source>
        <dbReference type="SAM" id="Phobius"/>
    </source>
</evidence>
<feature type="transmembrane region" description="Helical" evidence="1">
    <location>
        <begin position="45"/>
        <end position="63"/>
    </location>
</feature>
<dbReference type="EMBL" id="MFAA01000036">
    <property type="protein sequence ID" value="OGD68400.1"/>
    <property type="molecule type" value="Genomic_DNA"/>
</dbReference>
<reference evidence="2 3" key="1">
    <citation type="journal article" date="2016" name="Nat. Commun.">
        <title>Thousands of microbial genomes shed light on interconnected biogeochemical processes in an aquifer system.</title>
        <authorList>
            <person name="Anantharaman K."/>
            <person name="Brown C.T."/>
            <person name="Hug L.A."/>
            <person name="Sharon I."/>
            <person name="Castelle C.J."/>
            <person name="Probst A.J."/>
            <person name="Thomas B.C."/>
            <person name="Singh A."/>
            <person name="Wilkins M.J."/>
            <person name="Karaoz U."/>
            <person name="Brodie E.L."/>
            <person name="Williams K.H."/>
            <person name="Hubbard S.S."/>
            <person name="Banfield J.F."/>
        </authorList>
    </citation>
    <scope>NUCLEOTIDE SEQUENCE [LARGE SCALE GENOMIC DNA]</scope>
</reference>
<accession>A0A1F5EM61</accession>
<name>A0A1F5EM61_9BACT</name>
<keyword evidence="1" id="KW-0812">Transmembrane</keyword>
<proteinExistence type="predicted"/>
<gene>
    <name evidence="2" type="ORF">A3E89_02875</name>
</gene>
<organism evidence="2 3">
    <name type="scientific">Candidatus Campbellbacteria bacterium RIFCSPHIGHO2_12_FULL_35_10</name>
    <dbReference type="NCBI Taxonomy" id="1797578"/>
    <lineage>
        <taxon>Bacteria</taxon>
        <taxon>Candidatus Campbelliibacteriota</taxon>
    </lineage>
</organism>
<keyword evidence="1" id="KW-1133">Transmembrane helix</keyword>
<evidence type="ECO:0000313" key="2">
    <source>
        <dbReference type="EMBL" id="OGD68400.1"/>
    </source>
</evidence>
<feature type="transmembrane region" description="Helical" evidence="1">
    <location>
        <begin position="70"/>
        <end position="96"/>
    </location>
</feature>
<comment type="caution">
    <text evidence="2">The sequence shown here is derived from an EMBL/GenBank/DDBJ whole genome shotgun (WGS) entry which is preliminary data.</text>
</comment>
<evidence type="ECO:0000313" key="3">
    <source>
        <dbReference type="Proteomes" id="UP000185891"/>
    </source>
</evidence>
<protein>
    <submittedName>
        <fullName evidence="2">Uncharacterized protein</fullName>
    </submittedName>
</protein>
<dbReference type="Proteomes" id="UP000185891">
    <property type="component" value="Unassembled WGS sequence"/>
</dbReference>
<sequence length="103" mass="12194">MYYLIRLVFFEKIFARGRAMSFRNVCLLLIYPFVTVWTVGGRMMIVHMFILWFSLVTAQMLLYEVPEQILLFVIGSSYIYIWVFVFISTLVAMLGAERPQILH</sequence>
<feature type="transmembrane region" description="Helical" evidence="1">
    <location>
        <begin position="21"/>
        <end position="39"/>
    </location>
</feature>
<keyword evidence="1" id="KW-0472">Membrane</keyword>
<dbReference type="AlphaFoldDB" id="A0A1F5EM61"/>